<evidence type="ECO:0000313" key="2">
    <source>
        <dbReference type="Proteomes" id="UP000314987"/>
    </source>
</evidence>
<dbReference type="InterPro" id="IPR016135">
    <property type="entry name" value="UBQ-conjugating_enzyme/RWD"/>
</dbReference>
<organism evidence="1 2">
    <name type="scientific">Vombatus ursinus</name>
    <name type="common">Common wombat</name>
    <dbReference type="NCBI Taxonomy" id="29139"/>
    <lineage>
        <taxon>Eukaryota</taxon>
        <taxon>Metazoa</taxon>
        <taxon>Chordata</taxon>
        <taxon>Craniata</taxon>
        <taxon>Vertebrata</taxon>
        <taxon>Euteleostomi</taxon>
        <taxon>Mammalia</taxon>
        <taxon>Metatheria</taxon>
        <taxon>Diprotodontia</taxon>
        <taxon>Vombatidae</taxon>
        <taxon>Vombatus</taxon>
    </lineage>
</organism>
<reference evidence="2" key="1">
    <citation type="submission" date="2018-12" db="EMBL/GenBank/DDBJ databases">
        <authorList>
            <person name="Yazar S."/>
        </authorList>
    </citation>
    <scope>NUCLEOTIDE SEQUENCE [LARGE SCALE GENOMIC DNA]</scope>
</reference>
<dbReference type="Ensembl" id="ENSVURT00010016765.1">
    <property type="protein sequence ID" value="ENSVURP00010014746.1"/>
    <property type="gene ID" value="ENSVURG00010011288.1"/>
</dbReference>
<sequence>NSTPGYRRSLLQHSKRLEEDLPMDVRGASSENYIMKWNAVIFRSEGKPFKFLEEYLNKSPAVRFILKK</sequence>
<evidence type="ECO:0000313" key="1">
    <source>
        <dbReference type="Ensembl" id="ENSVURP00010014746.1"/>
    </source>
</evidence>
<dbReference type="Proteomes" id="UP000314987">
    <property type="component" value="Unassembled WGS sequence"/>
</dbReference>
<dbReference type="SUPFAM" id="SSF54495">
    <property type="entry name" value="UBC-like"/>
    <property type="match status" value="1"/>
</dbReference>
<reference evidence="1" key="2">
    <citation type="submission" date="2025-08" db="UniProtKB">
        <authorList>
            <consortium name="Ensembl"/>
        </authorList>
    </citation>
    <scope>IDENTIFICATION</scope>
</reference>
<dbReference type="OMA" id="PFEDILW"/>
<reference evidence="1" key="3">
    <citation type="submission" date="2025-09" db="UniProtKB">
        <authorList>
            <consortium name="Ensembl"/>
        </authorList>
    </citation>
    <scope>IDENTIFICATION</scope>
</reference>
<evidence type="ECO:0008006" key="3">
    <source>
        <dbReference type="Google" id="ProtNLM"/>
    </source>
</evidence>
<keyword evidence="2" id="KW-1185">Reference proteome</keyword>
<protein>
    <recommendedName>
        <fullName evidence="3">UBC core domain-containing protein</fullName>
    </recommendedName>
</protein>
<dbReference type="AlphaFoldDB" id="A0A4X2KXE9"/>
<dbReference type="STRING" id="29139.ENSVURP00010014746"/>
<accession>A0A4X2KXE9</accession>
<name>A0A4X2KXE9_VOMUR</name>
<proteinExistence type="predicted"/>